<dbReference type="Gene3D" id="2.80.10.50">
    <property type="match status" value="2"/>
</dbReference>
<protein>
    <recommendedName>
        <fullName evidence="2">Fibroblast growth factor</fullName>
        <shortName evidence="2">FGF</shortName>
    </recommendedName>
</protein>
<dbReference type="OrthoDB" id="5987799at2759"/>
<dbReference type="GO" id="GO:0008083">
    <property type="term" value="F:growth factor activity"/>
    <property type="evidence" value="ECO:0007669"/>
    <property type="project" value="InterPro"/>
</dbReference>
<dbReference type="Proteomes" id="UP000318571">
    <property type="component" value="Chromosome 9"/>
</dbReference>
<dbReference type="STRING" id="6832.A0A553NWY3"/>
<comment type="caution">
    <text evidence="4">The sequence shown here is derived from an EMBL/GenBank/DDBJ whole genome shotgun (WGS) entry which is preliminary data.</text>
</comment>
<evidence type="ECO:0000313" key="5">
    <source>
        <dbReference type="Proteomes" id="UP000318571"/>
    </source>
</evidence>
<gene>
    <name evidence="4" type="ORF">TCAL_05211</name>
</gene>
<dbReference type="EMBL" id="VCGU01000009">
    <property type="protein sequence ID" value="TRY69946.1"/>
    <property type="molecule type" value="Genomic_DNA"/>
</dbReference>
<keyword evidence="5" id="KW-1185">Reference proteome</keyword>
<sequence>MPCGDLCDWLLDLVFKYEQENTMVDFIASDDGEVRIRDGNSPNDKMRDSPRRTRGNVDHVPYTRNQLKQLYNRHGFNLAIFRNGRVRGVLEAFNPNAVVAVMSVAMGEVQILGVESGNYLAMTEDGKLFGEPDPTQTSTVFYVQTHASYLTYLSKKYSHMGWHVGIKKNGEVKNGKMTLHPWGQRAILFSLRKPFVEHHPVRLIKNRHGFYLAIFKDGTVKGTKDENDPHSVLEFTSSDPPGAFRIHGVEADLYVAMDEKGRVYGEKNRQHEGTLFQEHAQGVYFVYLNVHSAHLGWHLGIKKSGKVKNGKKTWNPSSQKAIQFSHKFSFQTTRPIDQGFPFGEKIPPLAFIDEDVVDRDH</sequence>
<dbReference type="PANTHER" id="PTHR11486">
    <property type="entry name" value="FIBROBLAST GROWTH FACTOR"/>
    <property type="match status" value="1"/>
</dbReference>
<evidence type="ECO:0000256" key="3">
    <source>
        <dbReference type="SAM" id="MobiDB-lite"/>
    </source>
</evidence>
<dbReference type="CDD" id="cd00058">
    <property type="entry name" value="beta-trefoil_FGF"/>
    <property type="match status" value="2"/>
</dbReference>
<name>A0A553NWY3_TIGCA</name>
<organism evidence="4 5">
    <name type="scientific">Tigriopus californicus</name>
    <name type="common">Marine copepod</name>
    <dbReference type="NCBI Taxonomy" id="6832"/>
    <lineage>
        <taxon>Eukaryota</taxon>
        <taxon>Metazoa</taxon>
        <taxon>Ecdysozoa</taxon>
        <taxon>Arthropoda</taxon>
        <taxon>Crustacea</taxon>
        <taxon>Multicrustacea</taxon>
        <taxon>Hexanauplia</taxon>
        <taxon>Copepoda</taxon>
        <taxon>Harpacticoida</taxon>
        <taxon>Harpacticidae</taxon>
        <taxon>Tigriopus</taxon>
    </lineage>
</organism>
<proteinExistence type="inferred from homology"/>
<dbReference type="Pfam" id="PF00167">
    <property type="entry name" value="FGF"/>
    <property type="match status" value="2"/>
</dbReference>
<evidence type="ECO:0000256" key="1">
    <source>
        <dbReference type="ARBA" id="ARBA00007936"/>
    </source>
</evidence>
<dbReference type="InterPro" id="IPR056378">
    <property type="entry name" value="Let-756-like_FGF"/>
</dbReference>
<feature type="region of interest" description="Disordered" evidence="3">
    <location>
        <begin position="35"/>
        <end position="58"/>
    </location>
</feature>
<dbReference type="InterPro" id="IPR008996">
    <property type="entry name" value="IL1/FGF"/>
</dbReference>
<accession>A0A553NWY3</accession>
<reference evidence="4 5" key="1">
    <citation type="journal article" date="2018" name="Nat. Ecol. Evol.">
        <title>Genomic signatures of mitonuclear coevolution across populations of Tigriopus californicus.</title>
        <authorList>
            <person name="Barreto F.S."/>
            <person name="Watson E.T."/>
            <person name="Lima T.G."/>
            <person name="Willett C.S."/>
            <person name="Edmands S."/>
            <person name="Li W."/>
            <person name="Burton R.S."/>
        </authorList>
    </citation>
    <scope>NUCLEOTIDE SEQUENCE [LARGE SCALE GENOMIC DNA]</scope>
    <source>
        <strain evidence="4 5">San Diego</strain>
    </source>
</reference>
<dbReference type="AlphaFoldDB" id="A0A553NWY3"/>
<comment type="similarity">
    <text evidence="1 2">Belongs to the heparin-binding growth factors family.</text>
</comment>
<evidence type="ECO:0000313" key="4">
    <source>
        <dbReference type="EMBL" id="TRY69946.1"/>
    </source>
</evidence>
<feature type="compositionally biased region" description="Basic and acidic residues" evidence="3">
    <location>
        <begin position="35"/>
        <end position="57"/>
    </location>
</feature>
<dbReference type="PRINTS" id="PR00263">
    <property type="entry name" value="HBGFFGF"/>
</dbReference>
<dbReference type="SMART" id="SM00442">
    <property type="entry name" value="FGF"/>
    <property type="match status" value="2"/>
</dbReference>
<evidence type="ECO:0000256" key="2">
    <source>
        <dbReference type="RuleBase" id="RU049442"/>
    </source>
</evidence>
<dbReference type="SUPFAM" id="SSF50353">
    <property type="entry name" value="Cytokine"/>
    <property type="match status" value="2"/>
</dbReference>
<dbReference type="InterPro" id="IPR002209">
    <property type="entry name" value="Fibroblast_GF_fam"/>
</dbReference>